<dbReference type="GO" id="GO:0003676">
    <property type="term" value="F:nucleic acid binding"/>
    <property type="evidence" value="ECO:0007669"/>
    <property type="project" value="UniProtKB-UniRule"/>
</dbReference>
<proteinExistence type="predicted"/>
<evidence type="ECO:0000259" key="2">
    <source>
        <dbReference type="PROSITE" id="PS51061"/>
    </source>
</evidence>
<feature type="non-terminal residue" evidence="3">
    <location>
        <position position="1"/>
    </location>
</feature>
<dbReference type="InterPro" id="IPR036867">
    <property type="entry name" value="R3H_dom_sf"/>
</dbReference>
<evidence type="ECO:0000256" key="1">
    <source>
        <dbReference type="SAM" id="MobiDB-lite"/>
    </source>
</evidence>
<organism evidence="3">
    <name type="scientific">Auxenochlorella protothecoides</name>
    <name type="common">Green microalga</name>
    <name type="synonym">Chlorella protothecoides</name>
    <dbReference type="NCBI Taxonomy" id="3075"/>
    <lineage>
        <taxon>Eukaryota</taxon>
        <taxon>Viridiplantae</taxon>
        <taxon>Chlorophyta</taxon>
        <taxon>core chlorophytes</taxon>
        <taxon>Trebouxiophyceae</taxon>
        <taxon>Chlorellales</taxon>
        <taxon>Chlorellaceae</taxon>
        <taxon>Auxenochlorella</taxon>
    </lineage>
</organism>
<feature type="region of interest" description="Disordered" evidence="1">
    <location>
        <begin position="59"/>
        <end position="79"/>
    </location>
</feature>
<evidence type="ECO:0000313" key="3">
    <source>
        <dbReference type="EMBL" id="JAT70858.1"/>
    </source>
</evidence>
<dbReference type="InterPro" id="IPR001374">
    <property type="entry name" value="R3H_dom"/>
</dbReference>
<dbReference type="PROSITE" id="PS51061">
    <property type="entry name" value="R3H"/>
    <property type="match status" value="1"/>
</dbReference>
<feature type="domain" description="R3H" evidence="2">
    <location>
        <begin position="254"/>
        <end position="318"/>
    </location>
</feature>
<protein>
    <recommendedName>
        <fullName evidence="2">R3H domain-containing protein</fullName>
    </recommendedName>
</protein>
<dbReference type="Gene3D" id="3.30.1370.50">
    <property type="entry name" value="R3H-like domain"/>
    <property type="match status" value="1"/>
</dbReference>
<sequence length="369" mass="39385">VGPSWNAGAPPDNISGGRMVNLPAFSATTYEHRRVGQLIKVKHPVSSLAQPPVTRFSLPLQPLPSRTMETPRRVPRGPFIMPDGTSLAAFMRAEEPVTRPKRSKPQAPSREWVSDWLTTSGSQPPSIPELDALQRIGQRRQRRWLNNRLLLALAGRLTAADIEGLFKPVPFGAPRPPTVWETLAEERYGALRESLRSLDPDTQADLLASLAEAGAARDDGEAGEPRLSVQGAGQRAWCRVARRGRAALRQPVAAAVVADMEDSIGGFLAQPGAGDELVFEGLDSFGRLLCHSLAEFHGLSSTSRADGLGAKAVVLRREGRGDHPAPSCTALLLMMQGGPGGSGTPDSQGFAANAEAGRSLVYRPAVLAA</sequence>
<reference evidence="3" key="1">
    <citation type="submission" date="2015-08" db="EMBL/GenBank/DDBJ databases">
        <authorList>
            <person name="Babu N.S."/>
            <person name="Beckwith C.J."/>
            <person name="Beseler K.G."/>
            <person name="Brison A."/>
            <person name="Carone J.V."/>
            <person name="Caskin T.P."/>
            <person name="Diamond M."/>
            <person name="Durham M.E."/>
            <person name="Foxe J.M."/>
            <person name="Go M."/>
            <person name="Henderson B.A."/>
            <person name="Jones I.B."/>
            <person name="McGettigan J.A."/>
            <person name="Micheletti S.J."/>
            <person name="Nasrallah M.E."/>
            <person name="Ortiz D."/>
            <person name="Piller C.R."/>
            <person name="Privatt S.R."/>
            <person name="Schneider S.L."/>
            <person name="Sharp S."/>
            <person name="Smith T.C."/>
            <person name="Stanton J.D."/>
            <person name="Ullery H.E."/>
            <person name="Wilson R.J."/>
            <person name="Serrano M.G."/>
            <person name="Buck G."/>
            <person name="Lee V."/>
            <person name="Wang Y."/>
            <person name="Carvalho R."/>
            <person name="Voegtly L."/>
            <person name="Shi R."/>
            <person name="Duckworth R."/>
            <person name="Johnson A."/>
            <person name="Loviza R."/>
            <person name="Walstead R."/>
            <person name="Shah Z."/>
            <person name="Kiflezghi M."/>
            <person name="Wade K."/>
            <person name="Ball S.L."/>
            <person name="Bradley K.W."/>
            <person name="Asai D.J."/>
            <person name="Bowman C.A."/>
            <person name="Russell D.A."/>
            <person name="Pope W.H."/>
            <person name="Jacobs-Sera D."/>
            <person name="Hendrix R.W."/>
            <person name="Hatfull G.F."/>
        </authorList>
    </citation>
    <scope>NUCLEOTIDE SEQUENCE</scope>
</reference>
<dbReference type="Pfam" id="PF13902">
    <property type="entry name" value="R3H-assoc"/>
    <property type="match status" value="1"/>
</dbReference>
<dbReference type="EMBL" id="GDKF01007764">
    <property type="protein sequence ID" value="JAT70858.1"/>
    <property type="molecule type" value="Transcribed_RNA"/>
</dbReference>
<dbReference type="InterPro" id="IPR039629">
    <property type="entry name" value="R3HDM4"/>
</dbReference>
<name>A0A1D1ZV88_AUXPR</name>
<accession>A0A1D1ZV88</accession>
<dbReference type="PANTHER" id="PTHR32019">
    <property type="entry name" value="R3H DOMAIN-CONTAINING PROTEIN 4"/>
    <property type="match status" value="1"/>
</dbReference>
<dbReference type="PANTHER" id="PTHR32019:SF2">
    <property type="entry name" value="R3H DOMAIN-CONTAINING PROTEIN 4"/>
    <property type="match status" value="1"/>
</dbReference>
<dbReference type="AlphaFoldDB" id="A0A1D1ZV88"/>
<gene>
    <name evidence="3" type="ORF">g.1622</name>
</gene>
<dbReference type="InterPro" id="IPR025952">
    <property type="entry name" value="R3H-assoc_dom"/>
</dbReference>
<dbReference type="SUPFAM" id="SSF82708">
    <property type="entry name" value="R3H domain"/>
    <property type="match status" value="1"/>
</dbReference>